<keyword evidence="1" id="KW-1133">Transmembrane helix</keyword>
<proteinExistence type="predicted"/>
<dbReference type="RefSeq" id="WP_164710582.1">
    <property type="nucleotide sequence ID" value="NZ_CP031165.1"/>
</dbReference>
<evidence type="ECO:0000256" key="1">
    <source>
        <dbReference type="SAM" id="Phobius"/>
    </source>
</evidence>
<keyword evidence="1" id="KW-0812">Transmembrane</keyword>
<accession>A0A346XZU1</accession>
<protein>
    <submittedName>
        <fullName evidence="2">Uncharacterized protein</fullName>
    </submittedName>
</protein>
<evidence type="ECO:0000313" key="2">
    <source>
        <dbReference type="EMBL" id="AXV07738.1"/>
    </source>
</evidence>
<keyword evidence="3" id="KW-1185">Reference proteome</keyword>
<dbReference type="KEGG" id="euz:DVS28_a3060"/>
<gene>
    <name evidence="2" type="ORF">DVS28_a3060</name>
</gene>
<dbReference type="AlphaFoldDB" id="A0A346XZU1"/>
<organism evidence="2 3">
    <name type="scientific">Euzebya pacifica</name>
    <dbReference type="NCBI Taxonomy" id="1608957"/>
    <lineage>
        <taxon>Bacteria</taxon>
        <taxon>Bacillati</taxon>
        <taxon>Actinomycetota</taxon>
        <taxon>Nitriliruptoria</taxon>
        <taxon>Euzebyales</taxon>
    </lineage>
</organism>
<feature type="transmembrane region" description="Helical" evidence="1">
    <location>
        <begin position="56"/>
        <end position="74"/>
    </location>
</feature>
<feature type="transmembrane region" description="Helical" evidence="1">
    <location>
        <begin position="6"/>
        <end position="26"/>
    </location>
</feature>
<keyword evidence="1" id="KW-0472">Membrane</keyword>
<dbReference type="EMBL" id="CP031165">
    <property type="protein sequence ID" value="AXV07738.1"/>
    <property type="molecule type" value="Genomic_DNA"/>
</dbReference>
<feature type="transmembrane region" description="Helical" evidence="1">
    <location>
        <begin position="33"/>
        <end position="50"/>
    </location>
</feature>
<name>A0A346XZU1_9ACTN</name>
<evidence type="ECO:0000313" key="3">
    <source>
        <dbReference type="Proteomes" id="UP000264006"/>
    </source>
</evidence>
<reference evidence="2 3" key="1">
    <citation type="submission" date="2018-09" db="EMBL/GenBank/DDBJ databases">
        <title>Complete genome sequence of Euzebya sp. DY32-46 isolated from seawater of Pacific Ocean.</title>
        <authorList>
            <person name="Xu L."/>
            <person name="Wu Y.-H."/>
            <person name="Xu X.-W."/>
        </authorList>
    </citation>
    <scope>NUCLEOTIDE SEQUENCE [LARGE SCALE GENOMIC DNA]</scope>
    <source>
        <strain evidence="2 3">DY32-46</strain>
    </source>
</reference>
<sequence length="85" mass="9068">MDTSTALLTAGYVAAVPTTAGLLRIAWRRNLPLFLLLEAGVAAIVAGWAMKGERLPAWMNAGFGVGFLATWIAVGRVRRRREAAG</sequence>
<dbReference type="Proteomes" id="UP000264006">
    <property type="component" value="Chromosome"/>
</dbReference>